<sequence>MKKVLIDEFIEFNEERFTKRVIFKEDESTVFVLNFKQGQTLPTHKHLGTNVYLLVLDGEGSLIINGEKHTIKKNESILCNGEDEFAFENDGPSNVSLYVMLNKIPDKRYSEDI</sequence>
<dbReference type="Proteomes" id="UP000199159">
    <property type="component" value="Unassembled WGS sequence"/>
</dbReference>
<dbReference type="Gene3D" id="2.60.120.10">
    <property type="entry name" value="Jelly Rolls"/>
    <property type="match status" value="1"/>
</dbReference>
<dbReference type="AlphaFoldDB" id="A0A1H0WT85"/>
<dbReference type="SUPFAM" id="SSF51182">
    <property type="entry name" value="RmlC-like cupins"/>
    <property type="match status" value="1"/>
</dbReference>
<dbReference type="STRING" id="930152.SAMN05216565_11563"/>
<organism evidence="2 3">
    <name type="scientific">Litchfieldia salsa</name>
    <dbReference type="NCBI Taxonomy" id="930152"/>
    <lineage>
        <taxon>Bacteria</taxon>
        <taxon>Bacillati</taxon>
        <taxon>Bacillota</taxon>
        <taxon>Bacilli</taxon>
        <taxon>Bacillales</taxon>
        <taxon>Bacillaceae</taxon>
        <taxon>Litchfieldia</taxon>
    </lineage>
</organism>
<evidence type="ECO:0000313" key="2">
    <source>
        <dbReference type="EMBL" id="SDP93917.1"/>
    </source>
</evidence>
<name>A0A1H0WT85_9BACI</name>
<proteinExistence type="predicted"/>
<evidence type="ECO:0000259" key="1">
    <source>
        <dbReference type="Pfam" id="PF07883"/>
    </source>
</evidence>
<dbReference type="OrthoDB" id="6311549at2"/>
<protein>
    <submittedName>
        <fullName evidence="2">Cupin domain protein</fullName>
    </submittedName>
</protein>
<keyword evidence="3" id="KW-1185">Reference proteome</keyword>
<dbReference type="Pfam" id="PF07883">
    <property type="entry name" value="Cupin_2"/>
    <property type="match status" value="1"/>
</dbReference>
<feature type="domain" description="Cupin type-2" evidence="1">
    <location>
        <begin position="32"/>
        <end position="99"/>
    </location>
</feature>
<dbReference type="EMBL" id="FNJU01000015">
    <property type="protein sequence ID" value="SDP93917.1"/>
    <property type="molecule type" value="Genomic_DNA"/>
</dbReference>
<dbReference type="RefSeq" id="WP_090858845.1">
    <property type="nucleotide sequence ID" value="NZ_FNJU01000015.1"/>
</dbReference>
<reference evidence="3" key="1">
    <citation type="submission" date="2016-10" db="EMBL/GenBank/DDBJ databases">
        <authorList>
            <person name="Varghese N."/>
            <person name="Submissions S."/>
        </authorList>
    </citation>
    <scope>NUCLEOTIDE SEQUENCE [LARGE SCALE GENOMIC DNA]</scope>
    <source>
        <strain evidence="3">IBRC-M10078</strain>
    </source>
</reference>
<dbReference type="InterPro" id="IPR013096">
    <property type="entry name" value="Cupin_2"/>
</dbReference>
<evidence type="ECO:0000313" key="3">
    <source>
        <dbReference type="Proteomes" id="UP000199159"/>
    </source>
</evidence>
<dbReference type="InterPro" id="IPR011051">
    <property type="entry name" value="RmlC_Cupin_sf"/>
</dbReference>
<dbReference type="InterPro" id="IPR014710">
    <property type="entry name" value="RmlC-like_jellyroll"/>
</dbReference>
<gene>
    <name evidence="2" type="ORF">SAMN05216565_11563</name>
</gene>
<accession>A0A1H0WT85</accession>